<dbReference type="PANTHER" id="PTHR30558">
    <property type="entry name" value="EXBD MEMBRANE COMPONENT OF PMF-DRIVEN MACROMOLECULE IMPORT SYSTEM"/>
    <property type="match status" value="1"/>
</dbReference>
<sequence length="133" mass="14708">MNLRKRHRGASAEVHTSAMNDIMFFLLLFFLIASTVTNPNVIKLVLPKSSTGQSVSKKTITVSVTKDLKYYVDKKEIPVDALQTTLAGYKNLATELTIVLYVDKTVAIQDVVQVMDVAQKLNIKLVLATEPKG</sequence>
<gene>
    <name evidence="8" type="ORF">SAMN05192574_114131</name>
</gene>
<dbReference type="EMBL" id="FOCL01000014">
    <property type="protein sequence ID" value="SEO86328.1"/>
    <property type="molecule type" value="Genomic_DNA"/>
</dbReference>
<dbReference type="PANTHER" id="PTHR30558:SF7">
    <property type="entry name" value="TOL-PAL SYSTEM PROTEIN TOLR"/>
    <property type="match status" value="1"/>
</dbReference>
<accession>A0A1H8T745</accession>
<evidence type="ECO:0000256" key="5">
    <source>
        <dbReference type="ARBA" id="ARBA00022989"/>
    </source>
</evidence>
<dbReference type="AlphaFoldDB" id="A0A1H8T745"/>
<keyword evidence="7" id="KW-0813">Transport</keyword>
<keyword evidence="5" id="KW-1133">Transmembrane helix</keyword>
<evidence type="ECO:0000256" key="7">
    <source>
        <dbReference type="RuleBase" id="RU003879"/>
    </source>
</evidence>
<evidence type="ECO:0000313" key="9">
    <source>
        <dbReference type="Proteomes" id="UP000198942"/>
    </source>
</evidence>
<dbReference type="GO" id="GO:0022857">
    <property type="term" value="F:transmembrane transporter activity"/>
    <property type="evidence" value="ECO:0007669"/>
    <property type="project" value="InterPro"/>
</dbReference>
<evidence type="ECO:0000256" key="2">
    <source>
        <dbReference type="ARBA" id="ARBA00005811"/>
    </source>
</evidence>
<dbReference type="GO" id="GO:0015031">
    <property type="term" value="P:protein transport"/>
    <property type="evidence" value="ECO:0007669"/>
    <property type="project" value="UniProtKB-KW"/>
</dbReference>
<proteinExistence type="inferred from homology"/>
<organism evidence="8 9">
    <name type="scientific">Mucilaginibacter gossypiicola</name>
    <dbReference type="NCBI Taxonomy" id="551995"/>
    <lineage>
        <taxon>Bacteria</taxon>
        <taxon>Pseudomonadati</taxon>
        <taxon>Bacteroidota</taxon>
        <taxon>Sphingobacteriia</taxon>
        <taxon>Sphingobacteriales</taxon>
        <taxon>Sphingobacteriaceae</taxon>
        <taxon>Mucilaginibacter</taxon>
    </lineage>
</organism>
<evidence type="ECO:0000256" key="3">
    <source>
        <dbReference type="ARBA" id="ARBA00022475"/>
    </source>
</evidence>
<keyword evidence="6" id="KW-0472">Membrane</keyword>
<evidence type="ECO:0000313" key="8">
    <source>
        <dbReference type="EMBL" id="SEO86328.1"/>
    </source>
</evidence>
<keyword evidence="9" id="KW-1185">Reference proteome</keyword>
<dbReference type="InterPro" id="IPR003400">
    <property type="entry name" value="ExbD"/>
</dbReference>
<protein>
    <submittedName>
        <fullName evidence="8">Biopolymer transport protein ExbD</fullName>
    </submittedName>
</protein>
<keyword evidence="4 7" id="KW-0812">Transmembrane</keyword>
<dbReference type="Gene3D" id="3.30.420.270">
    <property type="match status" value="1"/>
</dbReference>
<dbReference type="RefSeq" id="WP_091219820.1">
    <property type="nucleotide sequence ID" value="NZ_FOCL01000014.1"/>
</dbReference>
<comment type="similarity">
    <text evidence="2 7">Belongs to the ExbD/TolR family.</text>
</comment>
<dbReference type="STRING" id="551995.SAMN05192574_114131"/>
<evidence type="ECO:0000256" key="4">
    <source>
        <dbReference type="ARBA" id="ARBA00022692"/>
    </source>
</evidence>
<dbReference type="Pfam" id="PF02472">
    <property type="entry name" value="ExbD"/>
    <property type="match status" value="1"/>
</dbReference>
<name>A0A1H8T745_9SPHI</name>
<evidence type="ECO:0000256" key="6">
    <source>
        <dbReference type="ARBA" id="ARBA00023136"/>
    </source>
</evidence>
<keyword evidence="3" id="KW-1003">Cell membrane</keyword>
<reference evidence="9" key="1">
    <citation type="submission" date="2016-10" db="EMBL/GenBank/DDBJ databases">
        <authorList>
            <person name="Varghese N."/>
            <person name="Submissions S."/>
        </authorList>
    </citation>
    <scope>NUCLEOTIDE SEQUENCE [LARGE SCALE GENOMIC DNA]</scope>
    <source>
        <strain evidence="9">Gh-48</strain>
    </source>
</reference>
<keyword evidence="7" id="KW-0653">Protein transport</keyword>
<evidence type="ECO:0000256" key="1">
    <source>
        <dbReference type="ARBA" id="ARBA00004162"/>
    </source>
</evidence>
<dbReference type="OrthoDB" id="1375727at2"/>
<dbReference type="GO" id="GO:0005886">
    <property type="term" value="C:plasma membrane"/>
    <property type="evidence" value="ECO:0007669"/>
    <property type="project" value="UniProtKB-SubCell"/>
</dbReference>
<dbReference type="Proteomes" id="UP000198942">
    <property type="component" value="Unassembled WGS sequence"/>
</dbReference>
<comment type="subcellular location">
    <subcellularLocation>
        <location evidence="1">Cell membrane</location>
        <topology evidence="1">Single-pass membrane protein</topology>
    </subcellularLocation>
    <subcellularLocation>
        <location evidence="7">Cell membrane</location>
        <topology evidence="7">Single-pass type II membrane protein</topology>
    </subcellularLocation>
</comment>